<sequence>MIGPELQFDMDNHNVCYHCEQHNKKLNYECHSMLYHDYVSSPKYQQPTVIVGFQAELYDVETWAESIRALRAQNCPLLLTTKFPHEISKNIIKIQAVLNNTVSPVLQTVNRFCALRPYRDLNSNEVFYRNKHLIIFRSLRS</sequence>
<dbReference type="STRING" id="610380.E2BR66"/>
<protein>
    <recommendedName>
        <fullName evidence="1">Mitochondrial splicing suppressor 51-like C-terminal domain-containing protein</fullName>
    </recommendedName>
</protein>
<organism evidence="3">
    <name type="scientific">Harpegnathos saltator</name>
    <name type="common">Jerdon's jumping ant</name>
    <dbReference type="NCBI Taxonomy" id="610380"/>
    <lineage>
        <taxon>Eukaryota</taxon>
        <taxon>Metazoa</taxon>
        <taxon>Ecdysozoa</taxon>
        <taxon>Arthropoda</taxon>
        <taxon>Hexapoda</taxon>
        <taxon>Insecta</taxon>
        <taxon>Pterygota</taxon>
        <taxon>Neoptera</taxon>
        <taxon>Endopterygota</taxon>
        <taxon>Hymenoptera</taxon>
        <taxon>Apocrita</taxon>
        <taxon>Aculeata</taxon>
        <taxon>Formicoidea</taxon>
        <taxon>Formicidae</taxon>
        <taxon>Ponerinae</taxon>
        <taxon>Ponerini</taxon>
        <taxon>Harpegnathos</taxon>
    </lineage>
</organism>
<name>E2BR66_HARSA</name>
<dbReference type="InterPro" id="IPR046824">
    <property type="entry name" value="Mss51-like_C"/>
</dbReference>
<reference evidence="2 3" key="1">
    <citation type="journal article" date="2010" name="Science">
        <title>Genomic comparison of the ants Camponotus floridanus and Harpegnathos saltator.</title>
        <authorList>
            <person name="Bonasio R."/>
            <person name="Zhang G."/>
            <person name="Ye C."/>
            <person name="Mutti N.S."/>
            <person name="Fang X."/>
            <person name="Qin N."/>
            <person name="Donahue G."/>
            <person name="Yang P."/>
            <person name="Li Q."/>
            <person name="Li C."/>
            <person name="Zhang P."/>
            <person name="Huang Z."/>
            <person name="Berger S.L."/>
            <person name="Reinberg D."/>
            <person name="Wang J."/>
            <person name="Liebig J."/>
        </authorList>
    </citation>
    <scope>NUCLEOTIDE SEQUENCE [LARGE SCALE GENOMIC DNA]</scope>
    <source>
        <strain evidence="2 3">R22 G/1</strain>
    </source>
</reference>
<feature type="domain" description="Mitochondrial splicing suppressor 51-like C-terminal" evidence="1">
    <location>
        <begin position="1"/>
        <end position="120"/>
    </location>
</feature>
<evidence type="ECO:0000313" key="2">
    <source>
        <dbReference type="EMBL" id="EFN81817.1"/>
    </source>
</evidence>
<keyword evidence="3" id="KW-1185">Reference proteome</keyword>
<proteinExistence type="predicted"/>
<gene>
    <name evidence="2" type="ORF">EAI_15212</name>
</gene>
<dbReference type="InParanoid" id="E2BR66"/>
<dbReference type="Pfam" id="PF20179">
    <property type="entry name" value="MSS51_C"/>
    <property type="match status" value="1"/>
</dbReference>
<dbReference type="PANTHER" id="PTHR28069">
    <property type="entry name" value="GH20023P"/>
    <property type="match status" value="1"/>
</dbReference>
<dbReference type="PANTHER" id="PTHR28069:SF2">
    <property type="entry name" value="GH20023P"/>
    <property type="match status" value="1"/>
</dbReference>
<dbReference type="OrthoDB" id="5282002at2759"/>
<evidence type="ECO:0000313" key="3">
    <source>
        <dbReference type="Proteomes" id="UP000008237"/>
    </source>
</evidence>
<dbReference type="EMBL" id="GL449899">
    <property type="protein sequence ID" value="EFN81817.1"/>
    <property type="molecule type" value="Genomic_DNA"/>
</dbReference>
<evidence type="ECO:0000259" key="1">
    <source>
        <dbReference type="Pfam" id="PF20179"/>
    </source>
</evidence>
<dbReference type="Proteomes" id="UP000008237">
    <property type="component" value="Unassembled WGS sequence"/>
</dbReference>
<accession>E2BR66</accession>
<dbReference type="AlphaFoldDB" id="E2BR66"/>